<sequence length="249" mass="28996">MENDLHKKIKLHTAGATVRHASAFDHLETYRNDFELSKEFIDQWVLPLYMNIRNMHDRSWADYLIQHKEDITEDVTLALLGDFNWRTRTVGAYLSALKGYRHQVDLIGTHLLKSEVCYAGDLYAVVLAYYNEPETVAYLNRYLDYYLQKPELYFDQEAVLETIAYLDTVNSTSHLSRHLNQWNAMLESRGELSRIRNIQVAGIMEEQEGKGHAQKLLKSLNHIIVNPELNTKAVAEQIQFLTELKAFFD</sequence>
<dbReference type="Pfam" id="PF19463">
    <property type="entry name" value="DUF6000"/>
    <property type="match status" value="1"/>
</dbReference>
<keyword evidence="2" id="KW-1185">Reference proteome</keyword>
<dbReference type="Proteomes" id="UP000321863">
    <property type="component" value="Unassembled WGS sequence"/>
</dbReference>
<dbReference type="AlphaFoldDB" id="A0A511YQU9"/>
<evidence type="ECO:0000313" key="1">
    <source>
        <dbReference type="EMBL" id="GEN77566.1"/>
    </source>
</evidence>
<reference evidence="1 2" key="1">
    <citation type="submission" date="2019-07" db="EMBL/GenBank/DDBJ databases">
        <title>Whole genome shotgun sequence of Chryseobacterium hagamense NBRC 105253.</title>
        <authorList>
            <person name="Hosoyama A."/>
            <person name="Uohara A."/>
            <person name="Ohji S."/>
            <person name="Ichikawa N."/>
        </authorList>
    </citation>
    <scope>NUCLEOTIDE SEQUENCE [LARGE SCALE GENOMIC DNA]</scope>
    <source>
        <strain evidence="1 2">NBRC 105253</strain>
    </source>
</reference>
<dbReference type="EMBL" id="BJYJ01000026">
    <property type="protein sequence ID" value="GEN77566.1"/>
    <property type="molecule type" value="Genomic_DNA"/>
</dbReference>
<protein>
    <submittedName>
        <fullName evidence="1">Uncharacterized protein</fullName>
    </submittedName>
</protein>
<proteinExistence type="predicted"/>
<evidence type="ECO:0000313" key="2">
    <source>
        <dbReference type="Proteomes" id="UP000321863"/>
    </source>
</evidence>
<name>A0A511YQU9_9FLAO</name>
<organism evidence="1 2">
    <name type="scientific">Chryseobacterium hagamense</name>
    <dbReference type="NCBI Taxonomy" id="395935"/>
    <lineage>
        <taxon>Bacteria</taxon>
        <taxon>Pseudomonadati</taxon>
        <taxon>Bacteroidota</taxon>
        <taxon>Flavobacteriia</taxon>
        <taxon>Flavobacteriales</taxon>
        <taxon>Weeksellaceae</taxon>
        <taxon>Chryseobacterium group</taxon>
        <taxon>Chryseobacterium</taxon>
    </lineage>
</organism>
<dbReference type="RefSeq" id="WP_146943464.1">
    <property type="nucleotide sequence ID" value="NZ_BJYJ01000026.1"/>
</dbReference>
<comment type="caution">
    <text evidence="1">The sequence shown here is derived from an EMBL/GenBank/DDBJ whole genome shotgun (WGS) entry which is preliminary data.</text>
</comment>
<gene>
    <name evidence="1" type="ORF">CHA01nite_33060</name>
</gene>
<dbReference type="InterPro" id="IPR046042">
    <property type="entry name" value="DUF6000"/>
</dbReference>
<dbReference type="OrthoDB" id="8702693at2"/>
<accession>A0A511YQU9</accession>